<gene>
    <name evidence="5" type="ORF">BCV72DRAFT_334743</name>
</gene>
<dbReference type="PANTHER" id="PTHR13520">
    <property type="entry name" value="RAD50-INTERACTING PROTEIN 1 RINT-1"/>
    <property type="match status" value="1"/>
</dbReference>
<dbReference type="InterPro" id="IPR000340">
    <property type="entry name" value="Dual-sp_phosphatase_cat-dom"/>
</dbReference>
<reference evidence="5" key="1">
    <citation type="journal article" date="2016" name="Proc. Natl. Acad. Sci. U.S.A.">
        <title>Lipid metabolic changes in an early divergent fungus govern the establishment of a mutualistic symbiosis with endobacteria.</title>
        <authorList>
            <person name="Lastovetsky O.A."/>
            <person name="Gaspar M.L."/>
            <person name="Mondo S.J."/>
            <person name="LaButti K.M."/>
            <person name="Sandor L."/>
            <person name="Grigoriev I.V."/>
            <person name="Henry S.A."/>
            <person name="Pawlowska T.E."/>
        </authorList>
    </citation>
    <scope>NUCLEOTIDE SEQUENCE [LARGE SCALE GENOMIC DNA]</scope>
    <source>
        <strain evidence="5">ATCC 52814</strain>
    </source>
</reference>
<dbReference type="Gene3D" id="1.20.58.670">
    <property type="entry name" value="Dsl1p vesicle tethering complex, Tip20p subunit, domain D"/>
    <property type="match status" value="1"/>
</dbReference>
<dbReference type="Gene3D" id="1.10.357.100">
    <property type="entry name" value="Dsl1p vesicle tethering complex, Tip20p subunit, domain C"/>
    <property type="match status" value="1"/>
</dbReference>
<feature type="domain" description="Tyrosine-protein phosphatase" evidence="3">
    <location>
        <begin position="721"/>
        <end position="868"/>
    </location>
</feature>
<dbReference type="InterPro" id="IPR042042">
    <property type="entry name" value="Tip20p_domB"/>
</dbReference>
<dbReference type="Pfam" id="PF00782">
    <property type="entry name" value="DSPc"/>
    <property type="match status" value="1"/>
</dbReference>
<sequence length="928" mass="107495">MSDALLDDTNQFLVSHIQSTNDLEIAKLKSLLEAQKAEQKELDAKLNKIAHASKEALIKSEENLNSQQKALQQLLGNLEEIKQHVEKYEADHSTPTTSQHELLIHLKQLEEKLRRVDNARNYIKALLVACELSSQALDYVETDPGKAIKPYEQLVKFERYISSQPMADGQYSELCDYLKKRQTQLWEELNAVLIKSFKSALGALSWPTPIKPPYGPQIKEKLEKFESAFRHLIILQQSSAKGQQVSELSPVSIMLEDLSLRFKYHFETSKPTNRLDKPEWYLTHVRNTVTTHIPFLMTTVQPILDSMKDFFPERVFVKDLFIHGLLQDVFRKLHKSIPQAIQQPNILSHTIHQILEFDKSLSEEFAYDDITVSSFVLGNPIWFNTWFQAEKTFSQARYDEIMMDGQVFEINSQDTNNNAVKKTKSAIRLMNLLESITATYSLVPHLTHKLKFFIEIQLDLLSQYHKRLSSAVDSFEALSLIRSVPAPGALPDAVTGVMTANETHGTLAALHRLYRWWTSAKAMSEMLRDWDDDEFFIDLNFEIKQDTECMRRMLKELQDRNTMLSYARLMESGSSDSLFADALTAYNQIAERIEKVFVKIAVKEWTNNARAYSKKDWWHLSTDNGATTTEMSDEIYAPLQDFRMTFTFLHKILPEPDFLIVYRKTLKEIEDWYLRNIITRQLPMTSVDQLETDLKLGLPDFDLTLNPHAGVDDWQYEMRREIQEIIPGVFLGPFSACRRIDQLKEKGITHIMCFIDQAEARLFKTDTLIQHFEFQQYIVNDTILQNLIQHFPNVFKQINRVLDLGGKVVLCCNGGMSRSPAFVIAYLMEKYNLDANQAYHCVQARRLCINPNDGFKCQLKEYEPIFRARRGAPSTDGDSRRRRRSRGEENDDIFKHTHGVDPKRYLRDQIHEEQGTNAMSSEYSSMTM</sequence>
<dbReference type="InterPro" id="IPR042044">
    <property type="entry name" value="EXOC6PINT-1/Sec15/Tip20_C_dom2"/>
</dbReference>
<dbReference type="VEuPathDB" id="FungiDB:BCV72DRAFT_334743"/>
<dbReference type="InterPro" id="IPR029021">
    <property type="entry name" value="Prot-tyrosine_phosphatase-like"/>
</dbReference>
<dbReference type="AlphaFoldDB" id="A0A1X0R7W2"/>
<dbReference type="InterPro" id="IPR042043">
    <property type="entry name" value="Tip20p_domC"/>
</dbReference>
<keyword evidence="1" id="KW-0175">Coiled coil</keyword>
<dbReference type="PROSITE" id="PS51386">
    <property type="entry name" value="RINT1_TIP20"/>
    <property type="match status" value="1"/>
</dbReference>
<dbReference type="EMBL" id="KV921894">
    <property type="protein sequence ID" value="ORE08066.1"/>
    <property type="molecule type" value="Genomic_DNA"/>
</dbReference>
<dbReference type="GO" id="GO:0140096">
    <property type="term" value="F:catalytic activity, acting on a protein"/>
    <property type="evidence" value="ECO:0007669"/>
    <property type="project" value="UniProtKB-ARBA"/>
</dbReference>
<feature type="domain" description="Tyrosine specific protein phosphatases" evidence="4">
    <location>
        <begin position="789"/>
        <end position="846"/>
    </location>
</feature>
<dbReference type="SMART" id="SM00195">
    <property type="entry name" value="DSPc"/>
    <property type="match status" value="1"/>
</dbReference>
<dbReference type="GO" id="GO:0006888">
    <property type="term" value="P:endoplasmic reticulum to Golgi vesicle-mediated transport"/>
    <property type="evidence" value="ECO:0007669"/>
    <property type="project" value="InterPro"/>
</dbReference>
<dbReference type="PANTHER" id="PTHR13520:SF0">
    <property type="entry name" value="RAD50-INTERACTING PROTEIN 1"/>
    <property type="match status" value="1"/>
</dbReference>
<evidence type="ECO:0000256" key="1">
    <source>
        <dbReference type="SAM" id="Coils"/>
    </source>
</evidence>
<dbReference type="InterPro" id="IPR020422">
    <property type="entry name" value="TYR_PHOSPHATASE_DUAL_dom"/>
</dbReference>
<dbReference type="Proteomes" id="UP000242414">
    <property type="component" value="Unassembled WGS sequence"/>
</dbReference>
<dbReference type="GO" id="GO:0070939">
    <property type="term" value="C:Dsl1/NZR complex"/>
    <property type="evidence" value="ECO:0007669"/>
    <property type="project" value="InterPro"/>
</dbReference>
<evidence type="ECO:0000259" key="3">
    <source>
        <dbReference type="PROSITE" id="PS50054"/>
    </source>
</evidence>
<dbReference type="Pfam" id="PF04437">
    <property type="entry name" value="RINT1_TIP1"/>
    <property type="match status" value="1"/>
</dbReference>
<dbReference type="OrthoDB" id="407410at2759"/>
<dbReference type="InterPro" id="IPR000387">
    <property type="entry name" value="Tyr_Pase_dom"/>
</dbReference>
<dbReference type="SUPFAM" id="SSF52799">
    <property type="entry name" value="(Phosphotyrosine protein) phosphatases II"/>
    <property type="match status" value="1"/>
</dbReference>
<evidence type="ECO:0000313" key="5">
    <source>
        <dbReference type="EMBL" id="ORE08066.1"/>
    </source>
</evidence>
<dbReference type="PROSITE" id="PS50054">
    <property type="entry name" value="TYR_PHOSPHATASE_DUAL"/>
    <property type="match status" value="1"/>
</dbReference>
<dbReference type="Gene3D" id="3.90.190.10">
    <property type="entry name" value="Protein tyrosine phosphatase superfamily"/>
    <property type="match status" value="1"/>
</dbReference>
<feature type="region of interest" description="Disordered" evidence="2">
    <location>
        <begin position="868"/>
        <end position="898"/>
    </location>
</feature>
<feature type="coiled-coil region" evidence="1">
    <location>
        <begin position="25"/>
        <end position="126"/>
    </location>
</feature>
<dbReference type="Gene3D" id="1.20.58.1420">
    <property type="entry name" value="Dsl1p vesicle tethering complex, Tip20p subunit, domain B"/>
    <property type="match status" value="1"/>
</dbReference>
<proteinExistence type="predicted"/>
<accession>A0A1X0R7W2</accession>
<dbReference type="GO" id="GO:0060628">
    <property type="term" value="P:regulation of ER to Golgi vesicle-mediated transport"/>
    <property type="evidence" value="ECO:0007669"/>
    <property type="project" value="TreeGrafter"/>
</dbReference>
<dbReference type="PROSITE" id="PS50056">
    <property type="entry name" value="TYR_PHOSPHATASE_2"/>
    <property type="match status" value="1"/>
</dbReference>
<evidence type="ECO:0000259" key="4">
    <source>
        <dbReference type="PROSITE" id="PS50056"/>
    </source>
</evidence>
<feature type="compositionally biased region" description="Basic and acidic residues" evidence="2">
    <location>
        <begin position="886"/>
        <end position="898"/>
    </location>
</feature>
<name>A0A1X0R7W2_RHIZD</name>
<protein>
    <submittedName>
        <fullName evidence="5">Uncharacterized protein</fullName>
    </submittedName>
</protein>
<feature type="compositionally biased region" description="Polar residues" evidence="2">
    <location>
        <begin position="915"/>
        <end position="928"/>
    </location>
</feature>
<dbReference type="InterPro" id="IPR007528">
    <property type="entry name" value="RINT1_Tip20"/>
</dbReference>
<feature type="region of interest" description="Disordered" evidence="2">
    <location>
        <begin position="909"/>
        <end position="928"/>
    </location>
</feature>
<dbReference type="GO" id="GO:0006890">
    <property type="term" value="P:retrograde vesicle-mediated transport, Golgi to endoplasmic reticulum"/>
    <property type="evidence" value="ECO:0007669"/>
    <property type="project" value="InterPro"/>
</dbReference>
<organism evidence="5">
    <name type="scientific">Rhizopus microsporus var. microsporus</name>
    <dbReference type="NCBI Taxonomy" id="86635"/>
    <lineage>
        <taxon>Eukaryota</taxon>
        <taxon>Fungi</taxon>
        <taxon>Fungi incertae sedis</taxon>
        <taxon>Mucoromycota</taxon>
        <taxon>Mucoromycotina</taxon>
        <taxon>Mucoromycetes</taxon>
        <taxon>Mucorales</taxon>
        <taxon>Mucorineae</taxon>
        <taxon>Rhizopodaceae</taxon>
        <taxon>Rhizopus</taxon>
    </lineage>
</organism>
<evidence type="ECO:0000256" key="2">
    <source>
        <dbReference type="SAM" id="MobiDB-lite"/>
    </source>
</evidence>